<dbReference type="STRING" id="366584.SAMN05216377_112139"/>
<organism evidence="2 3">
    <name type="scientific">Pseudonocardia oroxyli</name>
    <dbReference type="NCBI Taxonomy" id="366584"/>
    <lineage>
        <taxon>Bacteria</taxon>
        <taxon>Bacillati</taxon>
        <taxon>Actinomycetota</taxon>
        <taxon>Actinomycetes</taxon>
        <taxon>Pseudonocardiales</taxon>
        <taxon>Pseudonocardiaceae</taxon>
        <taxon>Pseudonocardia</taxon>
    </lineage>
</organism>
<protein>
    <submittedName>
        <fullName evidence="2">Pyridoxamine 5'-phosphate oxidase</fullName>
    </submittedName>
</protein>
<feature type="domain" description="Pyridoxamine 5'-phosphate oxidase N-terminal" evidence="1">
    <location>
        <begin position="2"/>
        <end position="130"/>
    </location>
</feature>
<evidence type="ECO:0000259" key="1">
    <source>
        <dbReference type="Pfam" id="PF01243"/>
    </source>
</evidence>
<evidence type="ECO:0000313" key="3">
    <source>
        <dbReference type="Proteomes" id="UP000198967"/>
    </source>
</evidence>
<dbReference type="InterPro" id="IPR011576">
    <property type="entry name" value="Pyridox_Oxase_N"/>
</dbReference>
<dbReference type="InterPro" id="IPR012349">
    <property type="entry name" value="Split_barrel_FMN-bd"/>
</dbReference>
<reference evidence="2 3" key="1">
    <citation type="submission" date="2016-10" db="EMBL/GenBank/DDBJ databases">
        <authorList>
            <person name="de Groot N.N."/>
        </authorList>
    </citation>
    <scope>NUCLEOTIDE SEQUENCE [LARGE SCALE GENOMIC DNA]</scope>
    <source>
        <strain evidence="2 3">CGMCC 4.3143</strain>
    </source>
</reference>
<dbReference type="SUPFAM" id="SSF50475">
    <property type="entry name" value="FMN-binding split barrel"/>
    <property type="match status" value="1"/>
</dbReference>
<dbReference type="RefSeq" id="WP_093086606.1">
    <property type="nucleotide sequence ID" value="NZ_FNBE01000012.1"/>
</dbReference>
<gene>
    <name evidence="2" type="ORF">SAMN05216377_112139</name>
</gene>
<evidence type="ECO:0000313" key="2">
    <source>
        <dbReference type="EMBL" id="SDG50495.1"/>
    </source>
</evidence>
<keyword evidence="3" id="KW-1185">Reference proteome</keyword>
<dbReference type="OrthoDB" id="7058606at2"/>
<name>A0A1G7USA6_PSEOR</name>
<dbReference type="Pfam" id="PF01243">
    <property type="entry name" value="PNPOx_N"/>
    <property type="match status" value="1"/>
</dbReference>
<dbReference type="AlphaFoldDB" id="A0A1G7USA6"/>
<proteinExistence type="predicted"/>
<accession>A0A1G7USA6</accession>
<dbReference type="Proteomes" id="UP000198967">
    <property type="component" value="Unassembled WGS sequence"/>
</dbReference>
<dbReference type="EMBL" id="FNBE01000012">
    <property type="protein sequence ID" value="SDG50495.1"/>
    <property type="molecule type" value="Genomic_DNA"/>
</dbReference>
<dbReference type="Gene3D" id="2.30.110.10">
    <property type="entry name" value="Electron Transport, Fmn-binding Protein, Chain A"/>
    <property type="match status" value="1"/>
</dbReference>
<sequence length="135" mass="14578">MLTDEDRDLLRRPLHGYLTVAPRPGVRPVTRPVWFGLTDAGVEVFSLARSPKVRRVQEDPWASLVVAAPEGEAERWVAVSGAVTVQAEGAADLARDLAATYWDLAEPDKAAALAAMVAEPLVRLVIAPDDVRRGA</sequence>